<evidence type="ECO:0000313" key="3">
    <source>
        <dbReference type="Proteomes" id="UP000683925"/>
    </source>
</evidence>
<dbReference type="AlphaFoldDB" id="A0A8S1YM73"/>
<feature type="coiled-coil region" evidence="1">
    <location>
        <begin position="57"/>
        <end position="89"/>
    </location>
</feature>
<organism evidence="2 3">
    <name type="scientific">Paramecium octaurelia</name>
    <dbReference type="NCBI Taxonomy" id="43137"/>
    <lineage>
        <taxon>Eukaryota</taxon>
        <taxon>Sar</taxon>
        <taxon>Alveolata</taxon>
        <taxon>Ciliophora</taxon>
        <taxon>Intramacronucleata</taxon>
        <taxon>Oligohymenophorea</taxon>
        <taxon>Peniculida</taxon>
        <taxon>Parameciidae</taxon>
        <taxon>Paramecium</taxon>
    </lineage>
</organism>
<reference evidence="2" key="1">
    <citation type="submission" date="2021-01" db="EMBL/GenBank/DDBJ databases">
        <authorList>
            <consortium name="Genoscope - CEA"/>
            <person name="William W."/>
        </authorList>
    </citation>
    <scope>NUCLEOTIDE SEQUENCE</scope>
</reference>
<dbReference type="Proteomes" id="UP000683925">
    <property type="component" value="Unassembled WGS sequence"/>
</dbReference>
<comment type="caution">
    <text evidence="2">The sequence shown here is derived from an EMBL/GenBank/DDBJ whole genome shotgun (WGS) entry which is preliminary data.</text>
</comment>
<sequence>MNSSAIQNLEGQTMICQFHNNQIIISINLNSTITGDVTHMCNKCLVDKTNDNNILTIMEAKEQITSYKKQQQQKRANEIEIILTQLQNLFENLEQFKFKVNTVLQKIQNELSQLIKFKSQELSLSENC</sequence>
<evidence type="ECO:0000313" key="2">
    <source>
        <dbReference type="EMBL" id="CAD8214461.1"/>
    </source>
</evidence>
<keyword evidence="1" id="KW-0175">Coiled coil</keyword>
<keyword evidence="3" id="KW-1185">Reference proteome</keyword>
<protein>
    <submittedName>
        <fullName evidence="2">Uncharacterized protein</fullName>
    </submittedName>
</protein>
<proteinExistence type="predicted"/>
<dbReference type="EMBL" id="CAJJDP010000182">
    <property type="protein sequence ID" value="CAD8214461.1"/>
    <property type="molecule type" value="Genomic_DNA"/>
</dbReference>
<evidence type="ECO:0000256" key="1">
    <source>
        <dbReference type="SAM" id="Coils"/>
    </source>
</evidence>
<gene>
    <name evidence="2" type="ORF">POCTA_138.1.T1780011</name>
</gene>
<accession>A0A8S1YM73</accession>
<name>A0A8S1YM73_PAROT</name>